<proteinExistence type="predicted"/>
<dbReference type="PANTHER" id="PTHR12845:SF5">
    <property type="entry name" value="EPHEXIN, ISOFORM D"/>
    <property type="match status" value="1"/>
</dbReference>
<reference evidence="1 2" key="1">
    <citation type="submission" date="2020-11" db="EMBL/GenBank/DDBJ databases">
        <authorList>
            <person name="Wallbank WR R."/>
            <person name="Pardo Diaz C."/>
            <person name="Kozak K."/>
            <person name="Martin S."/>
            <person name="Jiggins C."/>
            <person name="Moest M."/>
            <person name="Warren A I."/>
            <person name="Generalovic N T."/>
            <person name="Byers J.R.P. K."/>
            <person name="Montejo-Kovacevich G."/>
            <person name="Yen C E."/>
        </authorList>
    </citation>
    <scope>NUCLEOTIDE SEQUENCE [LARGE SCALE GENOMIC DNA]</scope>
</reference>
<dbReference type="OrthoDB" id="27593at2759"/>
<evidence type="ECO:0000313" key="2">
    <source>
        <dbReference type="Proteomes" id="UP000594454"/>
    </source>
</evidence>
<dbReference type="GO" id="GO:0005085">
    <property type="term" value="F:guanyl-nucleotide exchange factor activity"/>
    <property type="evidence" value="ECO:0007669"/>
    <property type="project" value="InterPro"/>
</dbReference>
<keyword evidence="2" id="KW-1185">Reference proteome</keyword>
<sequence length="81" mass="8840">MLTVSSGDVIPQLPTKEVAQAGKNLILMTLLENHDGKTVELILSCSSVSERQRWLEATKPLRVRGSQRDPLRTMGLPASIG</sequence>
<dbReference type="EMBL" id="LR899010">
    <property type="protein sequence ID" value="CAD7083596.1"/>
    <property type="molecule type" value="Genomic_DNA"/>
</dbReference>
<evidence type="ECO:0000313" key="1">
    <source>
        <dbReference type="EMBL" id="CAD7083596.1"/>
    </source>
</evidence>
<accession>A0A7R8YSH1</accession>
<protein>
    <submittedName>
        <fullName evidence="1">Uncharacterized protein</fullName>
    </submittedName>
</protein>
<organism evidence="1 2">
    <name type="scientific">Hermetia illucens</name>
    <name type="common">Black soldier fly</name>
    <dbReference type="NCBI Taxonomy" id="343691"/>
    <lineage>
        <taxon>Eukaryota</taxon>
        <taxon>Metazoa</taxon>
        <taxon>Ecdysozoa</taxon>
        <taxon>Arthropoda</taxon>
        <taxon>Hexapoda</taxon>
        <taxon>Insecta</taxon>
        <taxon>Pterygota</taxon>
        <taxon>Neoptera</taxon>
        <taxon>Endopterygota</taxon>
        <taxon>Diptera</taxon>
        <taxon>Brachycera</taxon>
        <taxon>Stratiomyomorpha</taxon>
        <taxon>Stratiomyidae</taxon>
        <taxon>Hermetiinae</taxon>
        <taxon>Hermetia</taxon>
    </lineage>
</organism>
<gene>
    <name evidence="1" type="ORF">HERILL_LOCUS6545</name>
</gene>
<dbReference type="PANTHER" id="PTHR12845">
    <property type="entry name" value="GUANINE NUCLEOTIDE EXCHANGE FACTOR"/>
    <property type="match status" value="1"/>
</dbReference>
<dbReference type="InParanoid" id="A0A7R8YSH1"/>
<name>A0A7R8YSH1_HERIL</name>
<dbReference type="AlphaFoldDB" id="A0A7R8YSH1"/>
<dbReference type="InterPro" id="IPR047271">
    <property type="entry name" value="Ephexin-like"/>
</dbReference>
<dbReference type="Proteomes" id="UP000594454">
    <property type="component" value="Chromosome 2"/>
</dbReference>